<evidence type="ECO:0000259" key="3">
    <source>
        <dbReference type="Pfam" id="PF13462"/>
    </source>
</evidence>
<reference evidence="5" key="1">
    <citation type="journal article" date="2019" name="Int. J. Syst. Evol. Microbiol.">
        <title>The Global Catalogue of Microorganisms (GCM) 10K type strain sequencing project: providing services to taxonomists for standard genome sequencing and annotation.</title>
        <authorList>
            <consortium name="The Broad Institute Genomics Platform"/>
            <consortium name="The Broad Institute Genome Sequencing Center for Infectious Disease"/>
            <person name="Wu L."/>
            <person name="Ma J."/>
        </authorList>
    </citation>
    <scope>NUCLEOTIDE SEQUENCE [LARGE SCALE GENOMIC DNA]</scope>
    <source>
        <strain evidence="5">CGMCC 4.7304</strain>
    </source>
</reference>
<evidence type="ECO:0000313" key="4">
    <source>
        <dbReference type="EMBL" id="MFC5723126.1"/>
    </source>
</evidence>
<dbReference type="SUPFAM" id="SSF52833">
    <property type="entry name" value="Thioredoxin-like"/>
    <property type="match status" value="1"/>
</dbReference>
<keyword evidence="5" id="KW-1185">Reference proteome</keyword>
<sequence length="278" mass="30045">MSNRNNQQNKQAARERLRAERERQARKAKVRRQLLVAGSVVVALALAGGIGYAVSQSGGGGSKKSSFDWAAAKGKPVVKPAHTSGENGTEVVVGDPNAKETLTVYEDPRCPACEMFENGAGPQLQQDVKDGRYKVRYILANFIDNPAGGTGSKNAVNALGAALNVSPEAFTAYKEKLYAKGNHPDERDDAFADDKRLLEIADQVPALKGNKDFEKNVTEHTYASWALKLGELFGKNGVTSTPTLLHGDKKLVFEGSPNPPMTKEQYTAVIDKEFGPKK</sequence>
<keyword evidence="2" id="KW-1133">Transmembrane helix</keyword>
<feature type="region of interest" description="Disordered" evidence="1">
    <location>
        <begin position="1"/>
        <end position="26"/>
    </location>
</feature>
<accession>A0ABW0Z2Q7</accession>
<feature type="compositionally biased region" description="Low complexity" evidence="1">
    <location>
        <begin position="1"/>
        <end position="11"/>
    </location>
</feature>
<dbReference type="EMBL" id="JBHSPB010000015">
    <property type="protein sequence ID" value="MFC5723126.1"/>
    <property type="molecule type" value="Genomic_DNA"/>
</dbReference>
<dbReference type="Proteomes" id="UP001596083">
    <property type="component" value="Unassembled WGS sequence"/>
</dbReference>
<gene>
    <name evidence="4" type="ORF">ACFP1Z_23435</name>
</gene>
<feature type="domain" description="Thioredoxin-like fold" evidence="3">
    <location>
        <begin position="87"/>
        <end position="272"/>
    </location>
</feature>
<feature type="transmembrane region" description="Helical" evidence="2">
    <location>
        <begin position="34"/>
        <end position="54"/>
    </location>
</feature>
<dbReference type="RefSeq" id="WP_390319107.1">
    <property type="nucleotide sequence ID" value="NZ_JBHSPB010000015.1"/>
</dbReference>
<dbReference type="InterPro" id="IPR012336">
    <property type="entry name" value="Thioredoxin-like_fold"/>
</dbReference>
<evidence type="ECO:0000313" key="5">
    <source>
        <dbReference type="Proteomes" id="UP001596083"/>
    </source>
</evidence>
<keyword evidence="2" id="KW-0812">Transmembrane</keyword>
<organism evidence="4 5">
    <name type="scientific">Streptomyces gamaensis</name>
    <dbReference type="NCBI Taxonomy" id="1763542"/>
    <lineage>
        <taxon>Bacteria</taxon>
        <taxon>Bacillati</taxon>
        <taxon>Actinomycetota</taxon>
        <taxon>Actinomycetes</taxon>
        <taxon>Kitasatosporales</taxon>
        <taxon>Streptomycetaceae</taxon>
        <taxon>Streptomyces</taxon>
    </lineage>
</organism>
<evidence type="ECO:0000256" key="1">
    <source>
        <dbReference type="SAM" id="MobiDB-lite"/>
    </source>
</evidence>
<dbReference type="Pfam" id="PF13462">
    <property type="entry name" value="Thioredoxin_4"/>
    <property type="match status" value="1"/>
</dbReference>
<proteinExistence type="predicted"/>
<dbReference type="Gene3D" id="3.40.30.10">
    <property type="entry name" value="Glutaredoxin"/>
    <property type="match status" value="1"/>
</dbReference>
<dbReference type="InterPro" id="IPR036249">
    <property type="entry name" value="Thioredoxin-like_sf"/>
</dbReference>
<name>A0ABW0Z2Q7_9ACTN</name>
<comment type="caution">
    <text evidence="4">The sequence shown here is derived from an EMBL/GenBank/DDBJ whole genome shotgun (WGS) entry which is preliminary data.</text>
</comment>
<feature type="compositionally biased region" description="Basic and acidic residues" evidence="1">
    <location>
        <begin position="12"/>
        <end position="25"/>
    </location>
</feature>
<protein>
    <submittedName>
        <fullName evidence="4">Thioredoxin domain-containing protein</fullName>
    </submittedName>
</protein>
<evidence type="ECO:0000256" key="2">
    <source>
        <dbReference type="SAM" id="Phobius"/>
    </source>
</evidence>
<keyword evidence="2" id="KW-0472">Membrane</keyword>